<proteinExistence type="predicted"/>
<organism evidence="5 6">
    <name type="scientific">Pseudonocardia hispaniensis</name>
    <dbReference type="NCBI Taxonomy" id="904933"/>
    <lineage>
        <taxon>Bacteria</taxon>
        <taxon>Bacillati</taxon>
        <taxon>Actinomycetota</taxon>
        <taxon>Actinomycetes</taxon>
        <taxon>Pseudonocardiales</taxon>
        <taxon>Pseudonocardiaceae</taxon>
        <taxon>Pseudonocardia</taxon>
    </lineage>
</organism>
<name>A0ABW1IZ21_9PSEU</name>
<dbReference type="InterPro" id="IPR054612">
    <property type="entry name" value="Phage_capsid-like_C"/>
</dbReference>
<comment type="subcellular location">
    <subcellularLocation>
        <location evidence="1">Virion</location>
    </subcellularLocation>
</comment>
<evidence type="ECO:0000256" key="3">
    <source>
        <dbReference type="SAM" id="MobiDB-lite"/>
    </source>
</evidence>
<evidence type="ECO:0000259" key="4">
    <source>
        <dbReference type="Pfam" id="PF05065"/>
    </source>
</evidence>
<sequence length="403" mass="43754">MPTSVELRQERARVVESLRAITEAAEAENRNLTAQERESYERHEREFGDLTERITRVEAEERRALEMGQPLDRGTGGGGTGGGGGGGDDRAGERRAAFAQFLRRGRTALAPEQRALVENSDGEILVPEELEAEIIRSLPALTIFRAICSVRTIGSNRVRRRSLGEVSVGWGKLETNAQTLTDSMPGTPTEEYTYVEDLYGLAKIGEDELDDSDVNLEAHVRDSFARALGETEDTAFAIGTGHAAHQPVGMMTTAGGVATVTAAGATAVTVDDFIKLIYAVPAQYRRNGRFVMASATELQIALLREDGATGAYLWQPSVQAGRPNTFKGYAIDNQEDLAAVATAARVAVFGDFNAGYRIYDRLGMAVKVLDQLYAEDGMVGWKVRKRVGGDVIRPDALRILVMA</sequence>
<dbReference type="InterPro" id="IPR024455">
    <property type="entry name" value="Phage_capsid"/>
</dbReference>
<feature type="coiled-coil region" evidence="2">
    <location>
        <begin position="15"/>
        <end position="60"/>
    </location>
</feature>
<dbReference type="RefSeq" id="WP_379583217.1">
    <property type="nucleotide sequence ID" value="NZ_JBHSQW010000009.1"/>
</dbReference>
<evidence type="ECO:0000256" key="2">
    <source>
        <dbReference type="SAM" id="Coils"/>
    </source>
</evidence>
<evidence type="ECO:0000256" key="1">
    <source>
        <dbReference type="ARBA" id="ARBA00004328"/>
    </source>
</evidence>
<keyword evidence="2" id="KW-0175">Coiled coil</keyword>
<feature type="region of interest" description="Disordered" evidence="3">
    <location>
        <begin position="62"/>
        <end position="91"/>
    </location>
</feature>
<evidence type="ECO:0000313" key="5">
    <source>
        <dbReference type="EMBL" id="MFC5993547.1"/>
    </source>
</evidence>
<reference evidence="6" key="1">
    <citation type="journal article" date="2019" name="Int. J. Syst. Evol. Microbiol.">
        <title>The Global Catalogue of Microorganisms (GCM) 10K type strain sequencing project: providing services to taxonomists for standard genome sequencing and annotation.</title>
        <authorList>
            <consortium name="The Broad Institute Genomics Platform"/>
            <consortium name="The Broad Institute Genome Sequencing Center for Infectious Disease"/>
            <person name="Wu L."/>
            <person name="Ma J."/>
        </authorList>
    </citation>
    <scope>NUCLEOTIDE SEQUENCE [LARGE SCALE GENOMIC DNA]</scope>
    <source>
        <strain evidence="6">CCM 8391</strain>
    </source>
</reference>
<dbReference type="Gene3D" id="3.30.2320.10">
    <property type="entry name" value="hypothetical protein PF0899 domain"/>
    <property type="match status" value="1"/>
</dbReference>
<dbReference type="NCBIfam" id="TIGR01554">
    <property type="entry name" value="major_cap_HK97"/>
    <property type="match status" value="1"/>
</dbReference>
<evidence type="ECO:0000313" key="6">
    <source>
        <dbReference type="Proteomes" id="UP001596302"/>
    </source>
</evidence>
<feature type="compositionally biased region" description="Gly residues" evidence="3">
    <location>
        <begin position="74"/>
        <end position="86"/>
    </location>
</feature>
<keyword evidence="6" id="KW-1185">Reference proteome</keyword>
<dbReference type="SUPFAM" id="SSF56563">
    <property type="entry name" value="Major capsid protein gp5"/>
    <property type="match status" value="1"/>
</dbReference>
<dbReference type="EMBL" id="JBHSQW010000009">
    <property type="protein sequence ID" value="MFC5993547.1"/>
    <property type="molecule type" value="Genomic_DNA"/>
</dbReference>
<feature type="domain" description="Phage capsid-like C-terminal" evidence="4">
    <location>
        <begin position="122"/>
        <end position="401"/>
    </location>
</feature>
<gene>
    <name evidence="5" type="ORF">ACFQE5_04865</name>
</gene>
<dbReference type="Gene3D" id="3.30.2400.10">
    <property type="entry name" value="Major capsid protein gp5"/>
    <property type="match status" value="1"/>
</dbReference>
<dbReference type="Proteomes" id="UP001596302">
    <property type="component" value="Unassembled WGS sequence"/>
</dbReference>
<dbReference type="Pfam" id="PF05065">
    <property type="entry name" value="Phage_capsid"/>
    <property type="match status" value="1"/>
</dbReference>
<comment type="caution">
    <text evidence="5">The sequence shown here is derived from an EMBL/GenBank/DDBJ whole genome shotgun (WGS) entry which is preliminary data.</text>
</comment>
<protein>
    <submittedName>
        <fullName evidence="5">Phage major capsid protein</fullName>
    </submittedName>
</protein>
<accession>A0ABW1IZ21</accession>